<sequence>MTVAITDDDDQMDSTISPSLISLTTTIKVRVFANPSHISQALHTSNLGKYLLEGETRSLGNGSALIVTVWEHNIPKVHQMAHLHLGVWEVAPFNRDTNQNEVLGGLRPLNNGEVFEAAWIAPHCLPRYAMGKWLHLKIRGSIPTIVAILQLVYWAQPYLLPLLRCPDCQKIGHSINTCRLATLCSRCSGSHPYCQQDATCTRQHHCSFNQNAWWLYISLTQKGNSFHTINKKLRELQWTKPQLPRRPTPPPPPPPRTRAHMASPSVTTLVCPDISYSTITGENCFSALTDLHEEEEVDPPQEITDTPASP</sequence>
<accession>A0A5B7FH26</accession>
<keyword evidence="3" id="KW-1185">Reference proteome</keyword>
<protein>
    <submittedName>
        <fullName evidence="2">Uncharacterized protein</fullName>
    </submittedName>
</protein>
<proteinExistence type="predicted"/>
<feature type="region of interest" description="Disordered" evidence="1">
    <location>
        <begin position="237"/>
        <end position="263"/>
    </location>
</feature>
<dbReference type="EMBL" id="VSRR010006909">
    <property type="protein sequence ID" value="MPC45822.1"/>
    <property type="molecule type" value="Genomic_DNA"/>
</dbReference>
<evidence type="ECO:0000313" key="3">
    <source>
        <dbReference type="Proteomes" id="UP000324222"/>
    </source>
</evidence>
<feature type="compositionally biased region" description="Pro residues" evidence="1">
    <location>
        <begin position="244"/>
        <end position="256"/>
    </location>
</feature>
<reference evidence="2 3" key="1">
    <citation type="submission" date="2019-05" db="EMBL/GenBank/DDBJ databases">
        <title>Another draft genome of Portunus trituberculatus and its Hox gene families provides insights of decapod evolution.</title>
        <authorList>
            <person name="Jeong J.-H."/>
            <person name="Song I."/>
            <person name="Kim S."/>
            <person name="Choi T."/>
            <person name="Kim D."/>
            <person name="Ryu S."/>
            <person name="Kim W."/>
        </authorList>
    </citation>
    <scope>NUCLEOTIDE SEQUENCE [LARGE SCALE GENOMIC DNA]</scope>
    <source>
        <tissue evidence="2">Muscle</tissue>
    </source>
</reference>
<evidence type="ECO:0000256" key="1">
    <source>
        <dbReference type="SAM" id="MobiDB-lite"/>
    </source>
</evidence>
<comment type="caution">
    <text evidence="2">The sequence shown here is derived from an EMBL/GenBank/DDBJ whole genome shotgun (WGS) entry which is preliminary data.</text>
</comment>
<dbReference type="AlphaFoldDB" id="A0A5B7FH26"/>
<name>A0A5B7FH26_PORTR</name>
<gene>
    <name evidence="2" type="ORF">E2C01_039528</name>
</gene>
<feature type="region of interest" description="Disordered" evidence="1">
    <location>
        <begin position="289"/>
        <end position="310"/>
    </location>
</feature>
<evidence type="ECO:0000313" key="2">
    <source>
        <dbReference type="EMBL" id="MPC45822.1"/>
    </source>
</evidence>
<organism evidence="2 3">
    <name type="scientific">Portunus trituberculatus</name>
    <name type="common">Swimming crab</name>
    <name type="synonym">Neptunus trituberculatus</name>
    <dbReference type="NCBI Taxonomy" id="210409"/>
    <lineage>
        <taxon>Eukaryota</taxon>
        <taxon>Metazoa</taxon>
        <taxon>Ecdysozoa</taxon>
        <taxon>Arthropoda</taxon>
        <taxon>Crustacea</taxon>
        <taxon>Multicrustacea</taxon>
        <taxon>Malacostraca</taxon>
        <taxon>Eumalacostraca</taxon>
        <taxon>Eucarida</taxon>
        <taxon>Decapoda</taxon>
        <taxon>Pleocyemata</taxon>
        <taxon>Brachyura</taxon>
        <taxon>Eubrachyura</taxon>
        <taxon>Portunoidea</taxon>
        <taxon>Portunidae</taxon>
        <taxon>Portuninae</taxon>
        <taxon>Portunus</taxon>
    </lineage>
</organism>
<dbReference type="Proteomes" id="UP000324222">
    <property type="component" value="Unassembled WGS sequence"/>
</dbReference>
<dbReference type="OrthoDB" id="7487068at2759"/>